<name>A0ABV0YSI6_9TELE</name>
<accession>A0ABV0YSI6</accession>
<organism evidence="1 2">
    <name type="scientific">Ameca splendens</name>
    <dbReference type="NCBI Taxonomy" id="208324"/>
    <lineage>
        <taxon>Eukaryota</taxon>
        <taxon>Metazoa</taxon>
        <taxon>Chordata</taxon>
        <taxon>Craniata</taxon>
        <taxon>Vertebrata</taxon>
        <taxon>Euteleostomi</taxon>
        <taxon>Actinopterygii</taxon>
        <taxon>Neopterygii</taxon>
        <taxon>Teleostei</taxon>
        <taxon>Neoteleostei</taxon>
        <taxon>Acanthomorphata</taxon>
        <taxon>Ovalentaria</taxon>
        <taxon>Atherinomorphae</taxon>
        <taxon>Cyprinodontiformes</taxon>
        <taxon>Goodeidae</taxon>
        <taxon>Ameca</taxon>
    </lineage>
</organism>
<evidence type="ECO:0000313" key="2">
    <source>
        <dbReference type="Proteomes" id="UP001469553"/>
    </source>
</evidence>
<proteinExistence type="predicted"/>
<dbReference type="EMBL" id="JAHRIP010040212">
    <property type="protein sequence ID" value="MEQ2296552.1"/>
    <property type="molecule type" value="Genomic_DNA"/>
</dbReference>
<comment type="caution">
    <text evidence="1">The sequence shown here is derived from an EMBL/GenBank/DDBJ whole genome shotgun (WGS) entry which is preliminary data.</text>
</comment>
<gene>
    <name evidence="1" type="ORF">AMECASPLE_025896</name>
</gene>
<evidence type="ECO:0000313" key="1">
    <source>
        <dbReference type="EMBL" id="MEQ2296552.1"/>
    </source>
</evidence>
<reference evidence="1 2" key="1">
    <citation type="submission" date="2021-06" db="EMBL/GenBank/DDBJ databases">
        <authorList>
            <person name="Palmer J.M."/>
        </authorList>
    </citation>
    <scope>NUCLEOTIDE SEQUENCE [LARGE SCALE GENOMIC DNA]</scope>
    <source>
        <strain evidence="1 2">AS_MEX2019</strain>
        <tissue evidence="1">Muscle</tissue>
    </source>
</reference>
<keyword evidence="2" id="KW-1185">Reference proteome</keyword>
<dbReference type="Gene3D" id="3.40.50.12700">
    <property type="match status" value="1"/>
</dbReference>
<protein>
    <submittedName>
        <fullName evidence="1">Uncharacterized protein</fullName>
    </submittedName>
</protein>
<dbReference type="Proteomes" id="UP001469553">
    <property type="component" value="Unassembled WGS sequence"/>
</dbReference>
<sequence>MIGTSNVVSNISENILAITEKRSSLENLIIHCGAMDDMGKKKSEVLKEDFTRLLNFVGGLNIKVFLNGSFAPIFCGDEIFLRLLMINKSLKKMCYHTCELHR</sequence>